<keyword evidence="1 6" id="KW-0547">Nucleotide-binding</keyword>
<dbReference type="EC" id="3.6.4.13" evidence="7"/>
<evidence type="ECO:0000256" key="6">
    <source>
        <dbReference type="RuleBase" id="RU000492"/>
    </source>
</evidence>
<evidence type="ECO:0000256" key="9">
    <source>
        <dbReference type="SAM" id="MobiDB-lite"/>
    </source>
</evidence>
<dbReference type="CDD" id="cd18787">
    <property type="entry name" value="SF2_C_DEAD"/>
    <property type="match status" value="1"/>
</dbReference>
<dbReference type="PANTHER" id="PTHR24031">
    <property type="entry name" value="RNA HELICASE"/>
    <property type="match status" value="1"/>
</dbReference>
<keyword evidence="4 6" id="KW-0067">ATP-binding</keyword>
<comment type="caution">
    <text evidence="12">The sequence shown here is derived from an EMBL/GenBank/DDBJ whole genome shotgun (WGS) entry which is preliminary data.</text>
</comment>
<feature type="region of interest" description="Disordered" evidence="9">
    <location>
        <begin position="1"/>
        <end position="106"/>
    </location>
</feature>
<feature type="compositionally biased region" description="Basic and acidic residues" evidence="9">
    <location>
        <begin position="54"/>
        <end position="73"/>
    </location>
</feature>
<feature type="domain" description="Helicase ATP-binding" evidence="10">
    <location>
        <begin position="335"/>
        <end position="554"/>
    </location>
</feature>
<feature type="compositionally biased region" description="Basic residues" evidence="9">
    <location>
        <begin position="74"/>
        <end position="91"/>
    </location>
</feature>
<dbReference type="PROSITE" id="PS51194">
    <property type="entry name" value="HELICASE_CTER"/>
    <property type="match status" value="1"/>
</dbReference>
<dbReference type="SMART" id="SM00487">
    <property type="entry name" value="DEXDc"/>
    <property type="match status" value="1"/>
</dbReference>
<sequence length="798" mass="89894">MDLFRVERYMGEGVDQENQQGESLRLTRLQRDIDNRKRKRNLEGKHVSSGNESKALDLQHRLSEVQGEGAEKAKNKKTKFASKGHKSKKKRSLNDDNDEATSKCPIMEVSDDYASLENESVEKRPKKNKVKGSKNNIKAKKLSTDSLITEALDDDIDIFVGSDSLSENSGEKNGNKRKEKKSKKKRNTTSTIKGVTAEDHVERKAEVSVDSEVKMVVEKETDIEREDVEHGEISLDIPQEKLAEDNKETGFTVIGGHKKVKEAKKVQRMLPKWIANPVIISSDFESAILPVEQIPYLDPFIINKLQKHDINHLFPVQSTVIPSILSQMENYSFFGRGGYQPSDICVSAPTGSGKTLAYVLPIIQSLLQRVVCHLRALVILPTKDLANQVKQVFEMFTEETKLKVGLASGSKSFLKDQEQLVNHGSVGGSSRVDILVCTPGRLVDHITSTPHFVLHHVRFLVIDEADRLLDQSYHGWLGKVLKAAYNKQYTAEGPISNNSSIFCNLQTVRNPPGQQTVASFSTIQLPLQKLLFSATMTHSPEKLAPLQLYQPMLFTGMGNVNQRDQRVSPSVSTDPSGTSVRYSIPEGLTEYMTVCNSGEKPLAVLYFLTQLRFQRVLCFASSLEATHRLYLLVKLYGGVEVAEYSSSLTPQQRKAVLRDFRSGKVQLLICSDAMARGMDIEDVLFVISYDVPNFIRSYIHRVGRTARAGNKGTAITLLHSEEVHHFRELIKKTGREKIPKYNIKEDKLQSMVDKYQETLARLQDTVKLESQKKSQPRGKQQITKLLQEQLMNNLEQKR</sequence>
<comment type="similarity">
    <text evidence="6">Belongs to the DEAD box helicase family.</text>
</comment>
<comment type="catalytic activity">
    <reaction evidence="7">
        <text>ATP + H2O = ADP + phosphate + H(+)</text>
        <dbReference type="Rhea" id="RHEA:13065"/>
        <dbReference type="ChEBI" id="CHEBI:15377"/>
        <dbReference type="ChEBI" id="CHEBI:15378"/>
        <dbReference type="ChEBI" id="CHEBI:30616"/>
        <dbReference type="ChEBI" id="CHEBI:43474"/>
        <dbReference type="ChEBI" id="CHEBI:456216"/>
        <dbReference type="EC" id="3.6.4.13"/>
    </reaction>
</comment>
<dbReference type="PROSITE" id="PS51192">
    <property type="entry name" value="HELICASE_ATP_BIND_1"/>
    <property type="match status" value="1"/>
</dbReference>
<keyword evidence="5 7" id="KW-0694">RNA-binding</keyword>
<comment type="function">
    <text evidence="7">RNA helicase.</text>
</comment>
<feature type="region of interest" description="Disordered" evidence="9">
    <location>
        <begin position="115"/>
        <end position="134"/>
    </location>
</feature>
<dbReference type="SMART" id="SM00490">
    <property type="entry name" value="HELICc"/>
    <property type="match status" value="1"/>
</dbReference>
<keyword evidence="8" id="KW-0175">Coiled coil</keyword>
<name>A0ABN8PIG9_9CNID</name>
<evidence type="ECO:0000256" key="1">
    <source>
        <dbReference type="ARBA" id="ARBA00022741"/>
    </source>
</evidence>
<dbReference type="Pfam" id="PF00271">
    <property type="entry name" value="Helicase_C"/>
    <property type="match status" value="1"/>
</dbReference>
<evidence type="ECO:0000256" key="4">
    <source>
        <dbReference type="ARBA" id="ARBA00022840"/>
    </source>
</evidence>
<feature type="region of interest" description="Disordered" evidence="9">
    <location>
        <begin position="161"/>
        <end position="191"/>
    </location>
</feature>
<feature type="compositionally biased region" description="Basic and acidic residues" evidence="9">
    <location>
        <begin position="29"/>
        <end position="46"/>
    </location>
</feature>
<evidence type="ECO:0000259" key="11">
    <source>
        <dbReference type="PROSITE" id="PS51194"/>
    </source>
</evidence>
<dbReference type="PROSITE" id="PS00039">
    <property type="entry name" value="DEAD_ATP_HELICASE"/>
    <property type="match status" value="1"/>
</dbReference>
<gene>
    <name evidence="12" type="ORF">PEVE_00042833</name>
</gene>
<reference evidence="12 13" key="1">
    <citation type="submission" date="2022-05" db="EMBL/GenBank/DDBJ databases">
        <authorList>
            <consortium name="Genoscope - CEA"/>
            <person name="William W."/>
        </authorList>
    </citation>
    <scope>NUCLEOTIDE SEQUENCE [LARGE SCALE GENOMIC DNA]</scope>
</reference>
<dbReference type="InterPro" id="IPR027417">
    <property type="entry name" value="P-loop_NTPase"/>
</dbReference>
<evidence type="ECO:0000313" key="13">
    <source>
        <dbReference type="Proteomes" id="UP001159427"/>
    </source>
</evidence>
<dbReference type="EMBL" id="CALNXI010000852">
    <property type="protein sequence ID" value="CAH3143363.1"/>
    <property type="molecule type" value="Genomic_DNA"/>
</dbReference>
<dbReference type="InterPro" id="IPR001650">
    <property type="entry name" value="Helicase_C-like"/>
</dbReference>
<evidence type="ECO:0000256" key="7">
    <source>
        <dbReference type="RuleBase" id="RU365068"/>
    </source>
</evidence>
<dbReference type="Pfam" id="PF00270">
    <property type="entry name" value="DEAD"/>
    <property type="match status" value="1"/>
</dbReference>
<dbReference type="SUPFAM" id="SSF52540">
    <property type="entry name" value="P-loop containing nucleoside triphosphate hydrolases"/>
    <property type="match status" value="1"/>
</dbReference>
<evidence type="ECO:0000256" key="5">
    <source>
        <dbReference type="ARBA" id="ARBA00022884"/>
    </source>
</evidence>
<evidence type="ECO:0000256" key="2">
    <source>
        <dbReference type="ARBA" id="ARBA00022801"/>
    </source>
</evidence>
<dbReference type="InterPro" id="IPR014001">
    <property type="entry name" value="Helicase_ATP-bd"/>
</dbReference>
<evidence type="ECO:0000313" key="12">
    <source>
        <dbReference type="EMBL" id="CAH3143363.1"/>
    </source>
</evidence>
<keyword evidence="2 6" id="KW-0378">Hydrolase</keyword>
<dbReference type="InterPro" id="IPR000629">
    <property type="entry name" value="RNA-helicase_DEAD-box_CS"/>
</dbReference>
<feature type="coiled-coil region" evidence="8">
    <location>
        <begin position="745"/>
        <end position="772"/>
    </location>
</feature>
<organism evidence="12 13">
    <name type="scientific">Porites evermanni</name>
    <dbReference type="NCBI Taxonomy" id="104178"/>
    <lineage>
        <taxon>Eukaryota</taxon>
        <taxon>Metazoa</taxon>
        <taxon>Cnidaria</taxon>
        <taxon>Anthozoa</taxon>
        <taxon>Hexacorallia</taxon>
        <taxon>Scleractinia</taxon>
        <taxon>Fungiina</taxon>
        <taxon>Poritidae</taxon>
        <taxon>Porites</taxon>
    </lineage>
</organism>
<feature type="compositionally biased region" description="Basic and acidic residues" evidence="9">
    <location>
        <begin position="1"/>
        <end position="10"/>
    </location>
</feature>
<dbReference type="Proteomes" id="UP001159427">
    <property type="component" value="Unassembled WGS sequence"/>
</dbReference>
<proteinExistence type="inferred from homology"/>
<evidence type="ECO:0000256" key="3">
    <source>
        <dbReference type="ARBA" id="ARBA00022806"/>
    </source>
</evidence>
<protein>
    <recommendedName>
        <fullName evidence="7">ATP-dependent RNA helicase</fullName>
        <ecNumber evidence="7">3.6.4.13</ecNumber>
    </recommendedName>
</protein>
<evidence type="ECO:0000259" key="10">
    <source>
        <dbReference type="PROSITE" id="PS51192"/>
    </source>
</evidence>
<feature type="compositionally biased region" description="Basic residues" evidence="9">
    <location>
        <begin position="177"/>
        <end position="187"/>
    </location>
</feature>
<evidence type="ECO:0000256" key="8">
    <source>
        <dbReference type="SAM" id="Coils"/>
    </source>
</evidence>
<dbReference type="InterPro" id="IPR011545">
    <property type="entry name" value="DEAD/DEAH_box_helicase_dom"/>
</dbReference>
<feature type="domain" description="Helicase C-terminal" evidence="11">
    <location>
        <begin position="603"/>
        <end position="749"/>
    </location>
</feature>
<dbReference type="Gene3D" id="3.40.50.300">
    <property type="entry name" value="P-loop containing nucleotide triphosphate hydrolases"/>
    <property type="match status" value="2"/>
</dbReference>
<comment type="domain">
    <text evidence="7">The Q motif is unique to and characteristic of the DEAD box family of RNA helicases and controls ATP binding and hydrolysis.</text>
</comment>
<keyword evidence="13" id="KW-1185">Reference proteome</keyword>
<accession>A0ABN8PIG9</accession>
<dbReference type="CDD" id="cd17956">
    <property type="entry name" value="DEADc_DDX51"/>
    <property type="match status" value="1"/>
</dbReference>
<feature type="compositionally biased region" description="Basic residues" evidence="9">
    <location>
        <begin position="124"/>
        <end position="134"/>
    </location>
</feature>
<keyword evidence="3 6" id="KW-0347">Helicase</keyword>